<dbReference type="PANTHER" id="PTHR20961:SF102">
    <property type="entry name" value="OS05G0391600 PROTEIN"/>
    <property type="match status" value="1"/>
</dbReference>
<dbReference type="InterPro" id="IPR049625">
    <property type="entry name" value="Glyco_transf_61_cat"/>
</dbReference>
<comment type="pathway">
    <text evidence="2">Glycan metabolism.</text>
</comment>
<sequence>MDADGLLCCDRSHHRTDVCYMRGDIRTLPGSGSIFLHNARHGSTAPEKIRPYTRKFEHEIMQTVQEFSLVPVPANASTRRPRCDVTHRGVPAVVFSAGGYTGNMYHEFSDGLIPLYVTSRRFTAAAEGEVVLAVADSRRWWASKYRQVFKRMSKYRIVDLAADQRVHCFSEMIVGLRFHGELVIDPQQMPNGEGIQDFQALLRQAFDGPPLLRKSRQRRQQAPLPPPPPPPTFEHSEPAGPRIVIFVRNQTRVLLNLREVVEACEEAGFRAQVVDAKQHTPLAAIHRAVASSDALLAVHGAAVTHFLFMRPPAALLQIVPIGLDWAADAFYGAPARRLGLEYVEYKVSAEESSLSDEYDRRSPVLADPSAVAGRGWWEMKKVYMDKQNVRVNVSRFSATLQRVYRHVCALHLHACVRVHDVHASV</sequence>
<protein>
    <submittedName>
        <fullName evidence="8">Protein O-linked-mannose beta-1,4-N-acetylglucosaminyltransferase 2</fullName>
    </submittedName>
    <submittedName>
        <fullName evidence="11">Uncharacterized protein LOC109709048 isoform X2</fullName>
    </submittedName>
</protein>
<dbReference type="AlphaFoldDB" id="A0A199UI69"/>
<dbReference type="RefSeq" id="XP_020086693.1">
    <property type="nucleotide sequence ID" value="XM_020231104.1"/>
</dbReference>
<evidence type="ECO:0000313" key="11">
    <source>
        <dbReference type="RefSeq" id="XP_020086693.1"/>
    </source>
</evidence>
<evidence type="ECO:0000256" key="4">
    <source>
        <dbReference type="ARBA" id="ARBA00022679"/>
    </source>
</evidence>
<dbReference type="Pfam" id="PF04577">
    <property type="entry name" value="Glyco_transf_61"/>
    <property type="match status" value="1"/>
</dbReference>
<dbReference type="Proteomes" id="UP000092600">
    <property type="component" value="Unassembled WGS sequence"/>
</dbReference>
<dbReference type="EMBL" id="LSRQ01007888">
    <property type="protein sequence ID" value="OAY64433.1"/>
    <property type="molecule type" value="Genomic_DNA"/>
</dbReference>
<organism evidence="8 9">
    <name type="scientific">Ananas comosus</name>
    <name type="common">Pineapple</name>
    <name type="synonym">Ananas ananas</name>
    <dbReference type="NCBI Taxonomy" id="4615"/>
    <lineage>
        <taxon>Eukaryota</taxon>
        <taxon>Viridiplantae</taxon>
        <taxon>Streptophyta</taxon>
        <taxon>Embryophyta</taxon>
        <taxon>Tracheophyta</taxon>
        <taxon>Spermatophyta</taxon>
        <taxon>Magnoliopsida</taxon>
        <taxon>Liliopsida</taxon>
        <taxon>Poales</taxon>
        <taxon>Bromeliaceae</taxon>
        <taxon>Bromelioideae</taxon>
        <taxon>Ananas</taxon>
    </lineage>
</organism>
<evidence type="ECO:0000256" key="1">
    <source>
        <dbReference type="ARBA" id="ARBA00004323"/>
    </source>
</evidence>
<dbReference type="GO" id="GO:0016763">
    <property type="term" value="F:pentosyltransferase activity"/>
    <property type="evidence" value="ECO:0007669"/>
    <property type="project" value="UniProtKB-ARBA"/>
</dbReference>
<gene>
    <name evidence="11" type="primary">LOC109709048</name>
    <name evidence="8" type="ORF">ACMD2_04349</name>
</gene>
<dbReference type="PANTHER" id="PTHR20961">
    <property type="entry name" value="GLYCOSYLTRANSFERASE"/>
    <property type="match status" value="1"/>
</dbReference>
<evidence type="ECO:0000313" key="8">
    <source>
        <dbReference type="EMBL" id="OAY64433.1"/>
    </source>
</evidence>
<reference evidence="11" key="2">
    <citation type="submission" date="2025-04" db="UniProtKB">
        <authorList>
            <consortium name="RefSeq"/>
        </authorList>
    </citation>
    <scope>IDENTIFICATION</scope>
    <source>
        <tissue evidence="11">Leaf</tissue>
    </source>
</reference>
<evidence type="ECO:0000256" key="3">
    <source>
        <dbReference type="ARBA" id="ARBA00022676"/>
    </source>
</evidence>
<dbReference type="GeneID" id="109709048"/>
<comment type="subcellular location">
    <subcellularLocation>
        <location evidence="1">Golgi apparatus membrane</location>
        <topology evidence="1">Single-pass type II membrane protein</topology>
    </subcellularLocation>
</comment>
<keyword evidence="5" id="KW-0325">Glycoprotein</keyword>
<evidence type="ECO:0000256" key="6">
    <source>
        <dbReference type="SAM" id="MobiDB-lite"/>
    </source>
</evidence>
<keyword evidence="4 8" id="KW-0808">Transferase</keyword>
<evidence type="ECO:0000256" key="2">
    <source>
        <dbReference type="ARBA" id="ARBA00004881"/>
    </source>
</evidence>
<keyword evidence="3 8" id="KW-0328">Glycosyltransferase</keyword>
<evidence type="ECO:0000259" key="7">
    <source>
        <dbReference type="Pfam" id="PF04577"/>
    </source>
</evidence>
<dbReference type="GO" id="GO:0000139">
    <property type="term" value="C:Golgi membrane"/>
    <property type="evidence" value="ECO:0007669"/>
    <property type="project" value="UniProtKB-SubCell"/>
</dbReference>
<proteinExistence type="predicted"/>
<feature type="domain" description="Glycosyltransferase 61 catalytic" evidence="7">
    <location>
        <begin position="182"/>
        <end position="314"/>
    </location>
</feature>
<accession>A0A199UI69</accession>
<name>A0A199UI69_ANACO</name>
<reference evidence="8 9" key="1">
    <citation type="journal article" date="2016" name="DNA Res.">
        <title>The draft genome of MD-2 pineapple using hybrid error correction of long reads.</title>
        <authorList>
            <person name="Redwan R.M."/>
            <person name="Saidin A."/>
            <person name="Kumar S.V."/>
        </authorList>
    </citation>
    <scope>NUCLEOTIDE SEQUENCE [LARGE SCALE GENOMIC DNA]</scope>
    <source>
        <strain evidence="9">cv. MD2</strain>
        <tissue evidence="8">Leaf</tissue>
    </source>
</reference>
<dbReference type="InterPro" id="IPR007657">
    <property type="entry name" value="Glycosyltransferase_61"/>
</dbReference>
<dbReference type="OrthoDB" id="529273at2759"/>
<evidence type="ECO:0000256" key="5">
    <source>
        <dbReference type="ARBA" id="ARBA00023180"/>
    </source>
</evidence>
<feature type="region of interest" description="Disordered" evidence="6">
    <location>
        <begin position="215"/>
        <end position="235"/>
    </location>
</feature>
<evidence type="ECO:0000313" key="9">
    <source>
        <dbReference type="Proteomes" id="UP000092600"/>
    </source>
</evidence>
<dbReference type="Proteomes" id="UP000515123">
    <property type="component" value="Linkage group 4"/>
</dbReference>
<feature type="compositionally biased region" description="Pro residues" evidence="6">
    <location>
        <begin position="223"/>
        <end position="232"/>
    </location>
</feature>
<evidence type="ECO:0000313" key="10">
    <source>
        <dbReference type="Proteomes" id="UP000515123"/>
    </source>
</evidence>
<keyword evidence="10" id="KW-1185">Reference proteome</keyword>